<keyword evidence="1" id="KW-1185">Reference proteome</keyword>
<dbReference type="Proteomes" id="UP000887578">
    <property type="component" value="Unplaced"/>
</dbReference>
<sequence length="94" mass="10637">MKSDQTKPSENHEKTLTEKAQEAFEKGKEMIAKGTNATPAGKIIKEPREPQEQIDIMIKENKKQFSKVEKGHESSGQSNIEFNPTIVKEFLHLA</sequence>
<dbReference type="AlphaFoldDB" id="A0A914QKQ1"/>
<protein>
    <submittedName>
        <fullName evidence="2">Uncharacterized protein</fullName>
    </submittedName>
</protein>
<evidence type="ECO:0000313" key="1">
    <source>
        <dbReference type="Proteomes" id="UP000887578"/>
    </source>
</evidence>
<dbReference type="WBParaSite" id="PDA_v2.g4124.t1">
    <property type="protein sequence ID" value="PDA_v2.g4124.t1"/>
    <property type="gene ID" value="PDA_v2.g4124"/>
</dbReference>
<organism evidence="1 2">
    <name type="scientific">Panagrolaimus davidi</name>
    <dbReference type="NCBI Taxonomy" id="227884"/>
    <lineage>
        <taxon>Eukaryota</taxon>
        <taxon>Metazoa</taxon>
        <taxon>Ecdysozoa</taxon>
        <taxon>Nematoda</taxon>
        <taxon>Chromadorea</taxon>
        <taxon>Rhabditida</taxon>
        <taxon>Tylenchina</taxon>
        <taxon>Panagrolaimomorpha</taxon>
        <taxon>Panagrolaimoidea</taxon>
        <taxon>Panagrolaimidae</taxon>
        <taxon>Panagrolaimus</taxon>
    </lineage>
</organism>
<reference evidence="2" key="1">
    <citation type="submission" date="2022-11" db="UniProtKB">
        <authorList>
            <consortium name="WormBaseParasite"/>
        </authorList>
    </citation>
    <scope>IDENTIFICATION</scope>
</reference>
<proteinExistence type="predicted"/>
<evidence type="ECO:0000313" key="2">
    <source>
        <dbReference type="WBParaSite" id="PDA_v2.g4124.t1"/>
    </source>
</evidence>
<name>A0A914QKQ1_9BILA</name>
<accession>A0A914QKQ1</accession>